<dbReference type="InterPro" id="IPR000618">
    <property type="entry name" value="Insect_cuticle"/>
</dbReference>
<dbReference type="PANTHER" id="PTHR12236:SF79">
    <property type="entry name" value="CUTICULAR PROTEIN 50CB-RELATED"/>
    <property type="match status" value="1"/>
</dbReference>
<reference evidence="3" key="2">
    <citation type="submission" date="2021-08" db="EMBL/GenBank/DDBJ databases">
        <authorList>
            <person name="Eriksson T."/>
        </authorList>
    </citation>
    <scope>NUCLEOTIDE SEQUENCE</scope>
    <source>
        <strain evidence="3">Stoneville</strain>
        <tissue evidence="3">Whole head</tissue>
    </source>
</reference>
<reference evidence="3" key="1">
    <citation type="journal article" date="2020" name="J Insects Food Feed">
        <title>The yellow mealworm (Tenebrio molitor) genome: a resource for the emerging insects as food and feed industry.</title>
        <authorList>
            <person name="Eriksson T."/>
            <person name="Andere A."/>
            <person name="Kelstrup H."/>
            <person name="Emery V."/>
            <person name="Picard C."/>
        </authorList>
    </citation>
    <scope>NUCLEOTIDE SEQUENCE</scope>
    <source>
        <strain evidence="3">Stoneville</strain>
        <tissue evidence="3">Whole head</tissue>
    </source>
</reference>
<evidence type="ECO:0000256" key="1">
    <source>
        <dbReference type="ARBA" id="ARBA00022460"/>
    </source>
</evidence>
<dbReference type="PROSITE" id="PS51155">
    <property type="entry name" value="CHIT_BIND_RR_2"/>
    <property type="match status" value="1"/>
</dbReference>
<gene>
    <name evidence="3" type="ORF">GEV33_012890</name>
</gene>
<comment type="caution">
    <text evidence="3">The sequence shown here is derived from an EMBL/GenBank/DDBJ whole genome shotgun (WGS) entry which is preliminary data.</text>
</comment>
<dbReference type="InterPro" id="IPR051217">
    <property type="entry name" value="Insect_Cuticle_Struc_Prot"/>
</dbReference>
<dbReference type="GO" id="GO:0042302">
    <property type="term" value="F:structural constituent of cuticle"/>
    <property type="evidence" value="ECO:0007669"/>
    <property type="project" value="UniProtKB-UniRule"/>
</dbReference>
<dbReference type="Pfam" id="PF00379">
    <property type="entry name" value="Chitin_bind_4"/>
    <property type="match status" value="1"/>
</dbReference>
<protein>
    <submittedName>
        <fullName evidence="3">Uncharacterized protein</fullName>
    </submittedName>
</protein>
<organism evidence="3 4">
    <name type="scientific">Tenebrio molitor</name>
    <name type="common">Yellow mealworm beetle</name>
    <dbReference type="NCBI Taxonomy" id="7067"/>
    <lineage>
        <taxon>Eukaryota</taxon>
        <taxon>Metazoa</taxon>
        <taxon>Ecdysozoa</taxon>
        <taxon>Arthropoda</taxon>
        <taxon>Hexapoda</taxon>
        <taxon>Insecta</taxon>
        <taxon>Pterygota</taxon>
        <taxon>Neoptera</taxon>
        <taxon>Endopterygota</taxon>
        <taxon>Coleoptera</taxon>
        <taxon>Polyphaga</taxon>
        <taxon>Cucujiformia</taxon>
        <taxon>Tenebrionidae</taxon>
        <taxon>Tenebrio</taxon>
    </lineage>
</organism>
<proteinExistence type="predicted"/>
<dbReference type="AlphaFoldDB" id="A0A8J6H893"/>
<evidence type="ECO:0000313" key="4">
    <source>
        <dbReference type="Proteomes" id="UP000719412"/>
    </source>
</evidence>
<dbReference type="GO" id="GO:0005615">
    <property type="term" value="C:extracellular space"/>
    <property type="evidence" value="ECO:0007669"/>
    <property type="project" value="TreeGrafter"/>
</dbReference>
<dbReference type="PANTHER" id="PTHR12236">
    <property type="entry name" value="STRUCTURAL CONTITUENT OF CUTICLE"/>
    <property type="match status" value="1"/>
</dbReference>
<dbReference type="EMBL" id="JABDTM020027840">
    <property type="protein sequence ID" value="KAH0809899.1"/>
    <property type="molecule type" value="Genomic_DNA"/>
</dbReference>
<keyword evidence="1 2" id="KW-0193">Cuticle</keyword>
<dbReference type="Proteomes" id="UP000719412">
    <property type="component" value="Unassembled WGS sequence"/>
</dbReference>
<name>A0A8J6H893_TENMO</name>
<dbReference type="InterPro" id="IPR031311">
    <property type="entry name" value="CHIT_BIND_RR_consensus"/>
</dbReference>
<evidence type="ECO:0000256" key="2">
    <source>
        <dbReference type="PROSITE-ProRule" id="PRU00497"/>
    </source>
</evidence>
<sequence length="923" mass="105773">MAAEERAKSEFNNILGSIDRKYEIIDVKWTDDKFFEIKFRTQIQRNSEDFNELCDDWVDLFSEVTNTVWAKKISNTGPKIRFRKQYQCWTQGGKVVQKELLFDARRCKGTLDIKVLTDNPFTRRKNKHIRLGLNVVVKINFTHLHQVDTSKPFAFFVHVCDPQPELPKPVIQPNDRLPQLVAEMVQKGLNASPKVVNPNPQPTEHNKQINNESKDQTQLFQTNLLQDLEDKSLENHQTPIIHENIQLPSMQQQTIQLVQNLPIQGMETIKLELPSHLQQYTQFVVSDMSEPLLMCQSLMLDTSQNEIKHRWYSYLTMTSLLLTSVSSLEENRPAIFLSPRNFNPHPYEANYDLRDATDANRVGPVVFPPSPPDEDDSVNSNVLTIERERVFTHPIDNHPYARVARKRKYKLPGRFIHQNNDINPGVYEALSNHAAKVLSEPASQLRKDYTLSSLSAMLIFRGCAQPVFHVLQDGKNYAFSYKVVDHLTGDDFSHTQSQNARATNGEYRVKLPDGRVQIVSYIADKNGYKADVKYTENDLSSPNIQIQRIPSRSQIRPIPIPEANPYDYQYDHISGSHLPTQLRAYDRKAVLYAPLPTQPSKDYDDYGTYVAATPAPTVYPRDHFSTGNPQPKVEVYNGNGEINGLGNYVGSTVAPYLLQDREDVVASTVAPVLQGYTPLYINTPKFSIVQNQQDSGVFHPKCVERLNDVKVISSDEVLCCEGSDMQVKESVDFNARSIIEFLQSDRFRYTISGIVEAQVSALKDEIRQLKIQVEHLKSTNLDLIKMCTKKQDLIQPLQVPMEHYQISARPQETSNRKIRVVKSADKPQDKPNKTPVNNILKPQYLHSESTINRKLEDDNSNWVEGVWKERDNRHSQTLEDGSSDWTDVRRRRFWNICKLLFPISSSKLKGYPGAKMLKVSPLR</sequence>
<dbReference type="GO" id="GO:0031012">
    <property type="term" value="C:extracellular matrix"/>
    <property type="evidence" value="ECO:0007669"/>
    <property type="project" value="TreeGrafter"/>
</dbReference>
<keyword evidence="4" id="KW-1185">Reference proteome</keyword>
<evidence type="ECO:0000313" key="3">
    <source>
        <dbReference type="EMBL" id="KAH0809899.1"/>
    </source>
</evidence>
<accession>A0A8J6H893</accession>
<dbReference type="PROSITE" id="PS00233">
    <property type="entry name" value="CHIT_BIND_RR_1"/>
    <property type="match status" value="1"/>
</dbReference>